<dbReference type="PANTHER" id="PTHR12243">
    <property type="entry name" value="MADF DOMAIN TRANSCRIPTION FACTOR"/>
    <property type="match status" value="1"/>
</dbReference>
<dbReference type="GO" id="GO:0006357">
    <property type="term" value="P:regulation of transcription by RNA polymerase II"/>
    <property type="evidence" value="ECO:0007669"/>
    <property type="project" value="TreeGrafter"/>
</dbReference>
<evidence type="ECO:0000256" key="2">
    <source>
        <dbReference type="SAM" id="MobiDB-lite"/>
    </source>
</evidence>
<accession>A0A1B6LMR1</accession>
<dbReference type="SMART" id="SM00595">
    <property type="entry name" value="MADF"/>
    <property type="match status" value="1"/>
</dbReference>
<feature type="compositionally biased region" description="Acidic residues" evidence="2">
    <location>
        <begin position="120"/>
        <end position="140"/>
    </location>
</feature>
<dbReference type="Pfam" id="PF10545">
    <property type="entry name" value="MADF_DNA_bdg"/>
    <property type="match status" value="1"/>
</dbReference>
<protein>
    <recommendedName>
        <fullName evidence="6">MADF domain-containing protein</fullName>
    </recommendedName>
</protein>
<dbReference type="PANTHER" id="PTHR12243:SF67">
    <property type="entry name" value="COREPRESSOR OF PANGOLIN, ISOFORM A-RELATED"/>
    <property type="match status" value="1"/>
</dbReference>
<gene>
    <name evidence="5" type="ORF">g.52946</name>
</gene>
<dbReference type="AlphaFoldDB" id="A0A1B6LMR1"/>
<feature type="non-terminal residue" evidence="5">
    <location>
        <position position="1"/>
    </location>
</feature>
<dbReference type="GO" id="GO:0005667">
    <property type="term" value="C:transcription regulator complex"/>
    <property type="evidence" value="ECO:0007669"/>
    <property type="project" value="TreeGrafter"/>
</dbReference>
<dbReference type="InterPro" id="IPR006578">
    <property type="entry name" value="MADF-dom"/>
</dbReference>
<name>A0A1B6LMR1_9HEMI</name>
<dbReference type="InterPro" id="IPR004210">
    <property type="entry name" value="BESS_motif"/>
</dbReference>
<feature type="domain" description="MADF" evidence="3">
    <location>
        <begin position="4"/>
        <end position="95"/>
    </location>
</feature>
<comment type="subcellular location">
    <subcellularLocation>
        <location evidence="1">Nucleus</location>
    </subcellularLocation>
</comment>
<proteinExistence type="predicted"/>
<dbReference type="PROSITE" id="PS51029">
    <property type="entry name" value="MADF"/>
    <property type="match status" value="1"/>
</dbReference>
<dbReference type="GO" id="GO:0005634">
    <property type="term" value="C:nucleus"/>
    <property type="evidence" value="ECO:0007669"/>
    <property type="project" value="UniProtKB-SubCell"/>
</dbReference>
<dbReference type="Pfam" id="PF02944">
    <property type="entry name" value="BESS"/>
    <property type="match status" value="1"/>
</dbReference>
<dbReference type="EMBL" id="GEBQ01014994">
    <property type="protein sequence ID" value="JAT24983.1"/>
    <property type="molecule type" value="Transcribed_RNA"/>
</dbReference>
<feature type="region of interest" description="Disordered" evidence="2">
    <location>
        <begin position="104"/>
        <end position="140"/>
    </location>
</feature>
<evidence type="ECO:0000256" key="1">
    <source>
        <dbReference type="PROSITE-ProRule" id="PRU00371"/>
    </source>
</evidence>
<reference evidence="5" key="1">
    <citation type="submission" date="2015-11" db="EMBL/GenBank/DDBJ databases">
        <title>De novo transcriptome assembly of four potential Pierce s Disease insect vectors from Arizona vineyards.</title>
        <authorList>
            <person name="Tassone E.E."/>
        </authorList>
    </citation>
    <scope>NUCLEOTIDE SEQUENCE</scope>
</reference>
<dbReference type="GO" id="GO:0003677">
    <property type="term" value="F:DNA binding"/>
    <property type="evidence" value="ECO:0007669"/>
    <property type="project" value="InterPro"/>
</dbReference>
<organism evidence="5">
    <name type="scientific">Graphocephala atropunctata</name>
    <dbReference type="NCBI Taxonomy" id="36148"/>
    <lineage>
        <taxon>Eukaryota</taxon>
        <taxon>Metazoa</taxon>
        <taxon>Ecdysozoa</taxon>
        <taxon>Arthropoda</taxon>
        <taxon>Hexapoda</taxon>
        <taxon>Insecta</taxon>
        <taxon>Pterygota</taxon>
        <taxon>Neoptera</taxon>
        <taxon>Paraneoptera</taxon>
        <taxon>Hemiptera</taxon>
        <taxon>Auchenorrhyncha</taxon>
        <taxon>Membracoidea</taxon>
        <taxon>Cicadellidae</taxon>
        <taxon>Cicadellinae</taxon>
        <taxon>Cicadellini</taxon>
        <taxon>Graphocephala</taxon>
    </lineage>
</organism>
<evidence type="ECO:0000259" key="3">
    <source>
        <dbReference type="PROSITE" id="PS51029"/>
    </source>
</evidence>
<evidence type="ECO:0000259" key="4">
    <source>
        <dbReference type="PROSITE" id="PS51031"/>
    </source>
</evidence>
<dbReference type="InterPro" id="IPR039353">
    <property type="entry name" value="TF_Adf1"/>
</dbReference>
<feature type="domain" description="BESS" evidence="4">
    <location>
        <begin position="197"/>
        <end position="236"/>
    </location>
</feature>
<sequence>IMERLIQAVYENPVLYDTTHDDYMRPKLKDELWDKIASKLNYQNGKNVKDQWRKLRDCHRDALRRQEKKRSEQGASTIRSWTYQKQMEFLIPFMTNRSICQSLTEQDQAEEDVTLKEEEVVGEEEEGEEEEGEEEVADEEEPALFHHNYSSESSTFNRKRKVYDNDSKVNTLSYDEERAKKRERLCKKIIEKHEQKNDALYQFFISMYKSTKELNARQQLQVRRKLFDAVSQAQEETLEESMDY</sequence>
<keyword evidence="1" id="KW-0539">Nucleus</keyword>
<evidence type="ECO:0008006" key="6">
    <source>
        <dbReference type="Google" id="ProtNLM"/>
    </source>
</evidence>
<evidence type="ECO:0000313" key="5">
    <source>
        <dbReference type="EMBL" id="JAT24983.1"/>
    </source>
</evidence>
<dbReference type="PROSITE" id="PS51031">
    <property type="entry name" value="BESS"/>
    <property type="match status" value="1"/>
</dbReference>